<sequence>MILGTVWMLELHPVLLADCGGMGGRNPGPSSMILATLLFSTQVLALPGLEAAGKHCSRHEWGVCRPSRDPQTILVCASGVWHRMLRKDWTCVNASLMSSSKLLDRAIEQRYHGISLHVNTNSNGTIPTRSPAPVEINNLTSLSGITATALTFDQKIHINVDLDTVECRAFADDDGLIPAGGPFTNRQPAMFRNGTSLGTWERQLSSKSGCISNSKDEIEQSLLRQSWLADVKSSIIPGLS</sequence>
<proteinExistence type="predicted"/>
<dbReference type="VEuPathDB" id="FungiDB:MYCFIDRAFT_173883"/>
<dbReference type="Proteomes" id="UP000016932">
    <property type="component" value="Unassembled WGS sequence"/>
</dbReference>
<organism evidence="2 3">
    <name type="scientific">Pseudocercospora fijiensis (strain CIRAD86)</name>
    <name type="common">Black leaf streak disease fungus</name>
    <name type="synonym">Mycosphaerella fijiensis</name>
    <dbReference type="NCBI Taxonomy" id="383855"/>
    <lineage>
        <taxon>Eukaryota</taxon>
        <taxon>Fungi</taxon>
        <taxon>Dikarya</taxon>
        <taxon>Ascomycota</taxon>
        <taxon>Pezizomycotina</taxon>
        <taxon>Dothideomycetes</taxon>
        <taxon>Dothideomycetidae</taxon>
        <taxon>Mycosphaerellales</taxon>
        <taxon>Mycosphaerellaceae</taxon>
        <taxon>Pseudocercospora</taxon>
    </lineage>
</organism>
<protein>
    <submittedName>
        <fullName evidence="2">Uncharacterized protein</fullName>
    </submittedName>
</protein>
<name>M3B6N5_PSEFD</name>
<evidence type="ECO:0000256" key="1">
    <source>
        <dbReference type="SAM" id="SignalP"/>
    </source>
</evidence>
<dbReference type="OrthoDB" id="5091764at2759"/>
<evidence type="ECO:0000313" key="2">
    <source>
        <dbReference type="EMBL" id="EME85012.1"/>
    </source>
</evidence>
<dbReference type="AlphaFoldDB" id="M3B6N5"/>
<reference evidence="2 3" key="1">
    <citation type="journal article" date="2012" name="PLoS Pathog.">
        <title>Diverse lifestyles and strategies of plant pathogenesis encoded in the genomes of eighteen Dothideomycetes fungi.</title>
        <authorList>
            <person name="Ohm R.A."/>
            <person name="Feau N."/>
            <person name="Henrissat B."/>
            <person name="Schoch C.L."/>
            <person name="Horwitz B.A."/>
            <person name="Barry K.W."/>
            <person name="Condon B.J."/>
            <person name="Copeland A.C."/>
            <person name="Dhillon B."/>
            <person name="Glaser F."/>
            <person name="Hesse C.N."/>
            <person name="Kosti I."/>
            <person name="LaButti K."/>
            <person name="Lindquist E.A."/>
            <person name="Lucas S."/>
            <person name="Salamov A.A."/>
            <person name="Bradshaw R.E."/>
            <person name="Ciuffetti L."/>
            <person name="Hamelin R.C."/>
            <person name="Kema G.H.J."/>
            <person name="Lawrence C."/>
            <person name="Scott J.A."/>
            <person name="Spatafora J.W."/>
            <person name="Turgeon B.G."/>
            <person name="de Wit P.J.G.M."/>
            <person name="Zhong S."/>
            <person name="Goodwin S.B."/>
            <person name="Grigoriev I.V."/>
        </authorList>
    </citation>
    <scope>NUCLEOTIDE SEQUENCE [LARGE SCALE GENOMIC DNA]</scope>
    <source>
        <strain evidence="2 3">CIRAD86</strain>
    </source>
</reference>
<evidence type="ECO:0000313" key="3">
    <source>
        <dbReference type="Proteomes" id="UP000016932"/>
    </source>
</evidence>
<feature type="signal peptide" evidence="1">
    <location>
        <begin position="1"/>
        <end position="45"/>
    </location>
</feature>
<keyword evidence="3" id="KW-1185">Reference proteome</keyword>
<dbReference type="KEGG" id="pfj:MYCFIDRAFT_173883"/>
<keyword evidence="1" id="KW-0732">Signal</keyword>
<feature type="chain" id="PRO_5004031858" evidence="1">
    <location>
        <begin position="46"/>
        <end position="240"/>
    </location>
</feature>
<dbReference type="RefSeq" id="XP_007925510.1">
    <property type="nucleotide sequence ID" value="XM_007927319.1"/>
</dbReference>
<dbReference type="EMBL" id="KB446557">
    <property type="protein sequence ID" value="EME85012.1"/>
    <property type="molecule type" value="Genomic_DNA"/>
</dbReference>
<dbReference type="GeneID" id="19333079"/>
<dbReference type="HOGENOM" id="CLU_1156836_0_0_1"/>
<gene>
    <name evidence="2" type="ORF">MYCFIDRAFT_173883</name>
</gene>
<accession>M3B6N5</accession>